<keyword evidence="5" id="KW-1185">Reference proteome</keyword>
<protein>
    <submittedName>
        <fullName evidence="4">SPOR domain-containing protein</fullName>
    </submittedName>
</protein>
<keyword evidence="2" id="KW-0812">Transmembrane</keyword>
<dbReference type="GO" id="GO:0042834">
    <property type="term" value="F:peptidoglycan binding"/>
    <property type="evidence" value="ECO:0007669"/>
    <property type="project" value="InterPro"/>
</dbReference>
<feature type="transmembrane region" description="Helical" evidence="2">
    <location>
        <begin position="37"/>
        <end position="58"/>
    </location>
</feature>
<reference evidence="4 5" key="1">
    <citation type="submission" date="2020-01" db="EMBL/GenBank/DDBJ databases">
        <title>Sphingomonas sp. C33 whole genome sequece.</title>
        <authorList>
            <person name="Park C."/>
        </authorList>
    </citation>
    <scope>NUCLEOTIDE SEQUENCE [LARGE SCALE GENOMIC DNA]</scope>
    <source>
        <strain evidence="4 5">C33</strain>
    </source>
</reference>
<keyword evidence="2" id="KW-1133">Transmembrane helix</keyword>
<dbReference type="RefSeq" id="WP_160590964.1">
    <property type="nucleotide sequence ID" value="NZ_CP047895.1"/>
</dbReference>
<organism evidence="4 5">
    <name type="scientific">Sphingomonas changnyeongensis</name>
    <dbReference type="NCBI Taxonomy" id="2698679"/>
    <lineage>
        <taxon>Bacteria</taxon>
        <taxon>Pseudomonadati</taxon>
        <taxon>Pseudomonadota</taxon>
        <taxon>Alphaproteobacteria</taxon>
        <taxon>Sphingomonadales</taxon>
        <taxon>Sphingomonadaceae</taxon>
        <taxon>Sphingomonas</taxon>
    </lineage>
</organism>
<gene>
    <name evidence="4" type="ORF">GVO57_00510</name>
</gene>
<dbReference type="EMBL" id="CP047895">
    <property type="protein sequence ID" value="QHL89585.1"/>
    <property type="molecule type" value="Genomic_DNA"/>
</dbReference>
<evidence type="ECO:0000313" key="5">
    <source>
        <dbReference type="Proteomes" id="UP000464468"/>
    </source>
</evidence>
<dbReference type="Gene3D" id="3.30.70.1070">
    <property type="entry name" value="Sporulation related repeat"/>
    <property type="match status" value="1"/>
</dbReference>
<feature type="domain" description="SPOR" evidence="3">
    <location>
        <begin position="168"/>
        <end position="249"/>
    </location>
</feature>
<evidence type="ECO:0000256" key="1">
    <source>
        <dbReference type="SAM" id="MobiDB-lite"/>
    </source>
</evidence>
<dbReference type="InterPro" id="IPR036680">
    <property type="entry name" value="SPOR-like_sf"/>
</dbReference>
<dbReference type="Proteomes" id="UP000464468">
    <property type="component" value="Chromosome"/>
</dbReference>
<feature type="compositionally biased region" description="Low complexity" evidence="1">
    <location>
        <begin position="123"/>
        <end position="155"/>
    </location>
</feature>
<dbReference type="PROSITE" id="PS51724">
    <property type="entry name" value="SPOR"/>
    <property type="match status" value="1"/>
</dbReference>
<dbReference type="KEGG" id="schy:GVO57_00510"/>
<dbReference type="AlphaFoldDB" id="A0A7Z2NTK1"/>
<feature type="region of interest" description="Disordered" evidence="1">
    <location>
        <begin position="123"/>
        <end position="171"/>
    </location>
</feature>
<proteinExistence type="predicted"/>
<name>A0A7Z2NTK1_9SPHN</name>
<evidence type="ECO:0000259" key="3">
    <source>
        <dbReference type="PROSITE" id="PS51724"/>
    </source>
</evidence>
<evidence type="ECO:0000313" key="4">
    <source>
        <dbReference type="EMBL" id="QHL89585.1"/>
    </source>
</evidence>
<dbReference type="Pfam" id="PF05036">
    <property type="entry name" value="SPOR"/>
    <property type="match status" value="1"/>
</dbReference>
<evidence type="ECO:0000256" key="2">
    <source>
        <dbReference type="SAM" id="Phobius"/>
    </source>
</evidence>
<keyword evidence="2" id="KW-0472">Membrane</keyword>
<accession>A0A7Z2NTK1</accession>
<dbReference type="InterPro" id="IPR007730">
    <property type="entry name" value="SPOR-like_dom"/>
</dbReference>
<sequence>MGDFDRDGYLLRDEDRLPWLEAVDDEDDLARPGPGRIAAMLLGAVVAVTAVLAGIWWWQSRPVSPSGAGELIAAPAGPYKVRPADPGGMEVEGKGEAAFQTSEGADPKGALDLTAVPEAPVTRAPAAPATPAARPPASTAAGPGAASASVAEGGRLTAKAPPAPASAPAGPAGSVIQLGAFDSQSVALSAWTGLSRRFAYLDGLNRFVVPAKVGGRTFYRLRATAPSADAARDACARLKVAGEACLVVN</sequence>